<evidence type="ECO:0000256" key="4">
    <source>
        <dbReference type="ARBA" id="ARBA00023136"/>
    </source>
</evidence>
<dbReference type="Proteomes" id="UP001557465">
    <property type="component" value="Unassembled WGS sequence"/>
</dbReference>
<proteinExistence type="inferred from homology"/>
<keyword evidence="8" id="KW-1185">Reference proteome</keyword>
<dbReference type="Pfam" id="PF05433">
    <property type="entry name" value="Rick_17kDa_Anti"/>
    <property type="match status" value="1"/>
</dbReference>
<comment type="subcellular location">
    <subcellularLocation>
        <location evidence="1">Cell outer membrane</location>
        <topology evidence="1">Lipid-anchor</topology>
    </subcellularLocation>
</comment>
<comment type="caution">
    <text evidence="7">The sequence shown here is derived from an EMBL/GenBank/DDBJ whole genome shotgun (WGS) entry which is preliminary data.</text>
</comment>
<dbReference type="PANTHER" id="PTHR35603">
    <property type="match status" value="1"/>
</dbReference>
<dbReference type="EMBL" id="JBFRYC010000004">
    <property type="protein sequence ID" value="MEX1661890.1"/>
    <property type="molecule type" value="Genomic_DNA"/>
</dbReference>
<gene>
    <name evidence="7" type="ORF">AB4874_09540</name>
</gene>
<dbReference type="InterPro" id="IPR051407">
    <property type="entry name" value="Bact_OM_lipoprot/Surf_antigen"/>
</dbReference>
<accession>A0ABV3TJX4</accession>
<reference evidence="7 8" key="1">
    <citation type="journal article" date="2011" name="Int. J. Syst. Evol. Microbiol.">
        <title>Zhongshania antarctica gen. nov., sp. nov. and Zhongshania guokunii sp. nov., gammaproteobacteria respectively isolated from coastal attached (fast) ice and surface seawater of the Antarctic.</title>
        <authorList>
            <person name="Li H.J."/>
            <person name="Zhang X.Y."/>
            <person name="Chen C.X."/>
            <person name="Zhang Y.J."/>
            <person name="Gao Z.M."/>
            <person name="Yu Y."/>
            <person name="Chen X.L."/>
            <person name="Chen B."/>
            <person name="Zhang Y.Z."/>
        </authorList>
    </citation>
    <scope>NUCLEOTIDE SEQUENCE [LARGE SCALE GENOMIC DNA]</scope>
    <source>
        <strain evidence="7 8">15-R06ZXC-3</strain>
    </source>
</reference>
<dbReference type="RefSeq" id="WP_368391810.1">
    <property type="nucleotide sequence ID" value="NZ_JBFRYC010000004.1"/>
</dbReference>
<protein>
    <recommendedName>
        <fullName evidence="3">17 kDa surface antigen</fullName>
    </recommendedName>
</protein>
<evidence type="ECO:0000256" key="2">
    <source>
        <dbReference type="ARBA" id="ARBA00008681"/>
    </source>
</evidence>
<dbReference type="PANTHER" id="PTHR35603:SF2">
    <property type="entry name" value="OUTER MEMBRANE LIPOPROTEIN"/>
    <property type="match status" value="1"/>
</dbReference>
<comment type="similarity">
    <text evidence="2">Belongs to the rickettsiale 17 kDa surface antigen family.</text>
</comment>
<sequence length="154" mass="15885">MRFLLFLPPLLAVAACNPTPGPYSGSPGPRPAPYASYQAETIEYGRIVSVQPVTMRRSSDGDRVVGTVAGGLVGAVIGHQFGSGTGKDLMTGAGAITGAIVGGNIASQGGTYTSSAWTVRLRNGGTITVIQASNTFRVGDRVSVVRNGDQVYLR</sequence>
<dbReference type="InterPro" id="IPR008816">
    <property type="entry name" value="Gly_zipper_2TM_dom"/>
</dbReference>
<keyword evidence="4" id="KW-0472">Membrane</keyword>
<evidence type="ECO:0000313" key="7">
    <source>
        <dbReference type="EMBL" id="MEX1661890.1"/>
    </source>
</evidence>
<evidence type="ECO:0000259" key="6">
    <source>
        <dbReference type="Pfam" id="PF05433"/>
    </source>
</evidence>
<feature type="domain" description="Glycine zipper 2TM" evidence="6">
    <location>
        <begin position="65"/>
        <end position="105"/>
    </location>
</feature>
<keyword evidence="5" id="KW-0449">Lipoprotein</keyword>
<name>A0ABV3TJX4_9RHOB</name>
<evidence type="ECO:0000256" key="5">
    <source>
        <dbReference type="ARBA" id="ARBA00023288"/>
    </source>
</evidence>
<dbReference type="PROSITE" id="PS51257">
    <property type="entry name" value="PROKAR_LIPOPROTEIN"/>
    <property type="match status" value="1"/>
</dbReference>
<evidence type="ECO:0000256" key="3">
    <source>
        <dbReference type="ARBA" id="ARBA00015281"/>
    </source>
</evidence>
<evidence type="ECO:0000313" key="8">
    <source>
        <dbReference type="Proteomes" id="UP001557465"/>
    </source>
</evidence>
<organism evidence="7 8">
    <name type="scientific">Thioclava arctica</name>
    <dbReference type="NCBI Taxonomy" id="3238301"/>
    <lineage>
        <taxon>Bacteria</taxon>
        <taxon>Pseudomonadati</taxon>
        <taxon>Pseudomonadota</taxon>
        <taxon>Alphaproteobacteria</taxon>
        <taxon>Rhodobacterales</taxon>
        <taxon>Paracoccaceae</taxon>
        <taxon>Thioclava</taxon>
    </lineage>
</organism>
<evidence type="ECO:0000256" key="1">
    <source>
        <dbReference type="ARBA" id="ARBA00004459"/>
    </source>
</evidence>